<organism evidence="2 3">
    <name type="scientific">Pleuronectes platessa</name>
    <name type="common">European plaice</name>
    <dbReference type="NCBI Taxonomy" id="8262"/>
    <lineage>
        <taxon>Eukaryota</taxon>
        <taxon>Metazoa</taxon>
        <taxon>Chordata</taxon>
        <taxon>Craniata</taxon>
        <taxon>Vertebrata</taxon>
        <taxon>Euteleostomi</taxon>
        <taxon>Actinopterygii</taxon>
        <taxon>Neopterygii</taxon>
        <taxon>Teleostei</taxon>
        <taxon>Neoteleostei</taxon>
        <taxon>Acanthomorphata</taxon>
        <taxon>Carangaria</taxon>
        <taxon>Pleuronectiformes</taxon>
        <taxon>Pleuronectoidei</taxon>
        <taxon>Pleuronectidae</taxon>
        <taxon>Pleuronectes</taxon>
    </lineage>
</organism>
<feature type="compositionally biased region" description="Basic and acidic residues" evidence="1">
    <location>
        <begin position="78"/>
        <end position="87"/>
    </location>
</feature>
<feature type="region of interest" description="Disordered" evidence="1">
    <location>
        <begin position="1"/>
        <end position="117"/>
    </location>
</feature>
<keyword evidence="3" id="KW-1185">Reference proteome</keyword>
<gene>
    <name evidence="2" type="ORF">PLEPLA_LOCUS24482</name>
</gene>
<evidence type="ECO:0000313" key="3">
    <source>
        <dbReference type="Proteomes" id="UP001153269"/>
    </source>
</evidence>
<protein>
    <submittedName>
        <fullName evidence="2">Uncharacterized protein</fullName>
    </submittedName>
</protein>
<sequence>MGHAFITRSPFHQLLAPPLRPPTAAPSVPEVSVTGDNMSPRERRAERDRERERERQGERERRQGENGSSLNTADEWDEERKRGNERGMKRRRLVQKGREEKNRRGGGAVTSESGSWLQPLTPAPHLHVQKSPVWTSCASPPLLAAAYASPGLFPGDPWEEQGGGHEVQCNPNIISAVYLAVKRSKQEERVITATRKCDGGGGGELAEGMEVAIEDEKDRGQRIEWAGC</sequence>
<name>A0A9N7URB0_PLEPL</name>
<reference evidence="2" key="1">
    <citation type="submission" date="2020-03" db="EMBL/GenBank/DDBJ databases">
        <authorList>
            <person name="Weist P."/>
        </authorList>
    </citation>
    <scope>NUCLEOTIDE SEQUENCE</scope>
</reference>
<evidence type="ECO:0000313" key="2">
    <source>
        <dbReference type="EMBL" id="CAB1436449.1"/>
    </source>
</evidence>
<dbReference type="AlphaFoldDB" id="A0A9N7URB0"/>
<comment type="caution">
    <text evidence="2">The sequence shown here is derived from an EMBL/GenBank/DDBJ whole genome shotgun (WGS) entry which is preliminary data.</text>
</comment>
<evidence type="ECO:0000256" key="1">
    <source>
        <dbReference type="SAM" id="MobiDB-lite"/>
    </source>
</evidence>
<feature type="compositionally biased region" description="Basic and acidic residues" evidence="1">
    <location>
        <begin position="39"/>
        <end position="64"/>
    </location>
</feature>
<proteinExistence type="predicted"/>
<dbReference type="EMBL" id="CADEAL010001891">
    <property type="protein sequence ID" value="CAB1436449.1"/>
    <property type="molecule type" value="Genomic_DNA"/>
</dbReference>
<dbReference type="Proteomes" id="UP001153269">
    <property type="component" value="Unassembled WGS sequence"/>
</dbReference>
<accession>A0A9N7URB0</accession>